<feature type="region of interest" description="Disordered" evidence="1">
    <location>
        <begin position="1"/>
        <end position="39"/>
    </location>
</feature>
<accession>A0A811U704</accession>
<feature type="compositionally biased region" description="Low complexity" evidence="1">
    <location>
        <begin position="1"/>
        <end position="20"/>
    </location>
</feature>
<gene>
    <name evidence="2" type="ORF">CCAP1982_LOCUS3330</name>
</gene>
<dbReference type="AlphaFoldDB" id="A0A811U704"/>
<feature type="compositionally biased region" description="Basic and acidic residues" evidence="1">
    <location>
        <begin position="55"/>
        <end position="69"/>
    </location>
</feature>
<evidence type="ECO:0000313" key="3">
    <source>
        <dbReference type="Proteomes" id="UP000606786"/>
    </source>
</evidence>
<protein>
    <submittedName>
        <fullName evidence="2">(Mediterranean fruit fly) hypothetical protein</fullName>
    </submittedName>
</protein>
<feature type="compositionally biased region" description="Acidic residues" evidence="1">
    <location>
        <begin position="79"/>
        <end position="95"/>
    </location>
</feature>
<dbReference type="Proteomes" id="UP000606786">
    <property type="component" value="Unassembled WGS sequence"/>
</dbReference>
<keyword evidence="3" id="KW-1185">Reference proteome</keyword>
<feature type="region of interest" description="Disordered" evidence="1">
    <location>
        <begin position="55"/>
        <end position="102"/>
    </location>
</feature>
<organism evidence="2 3">
    <name type="scientific">Ceratitis capitata</name>
    <name type="common">Mediterranean fruit fly</name>
    <name type="synonym">Tephritis capitata</name>
    <dbReference type="NCBI Taxonomy" id="7213"/>
    <lineage>
        <taxon>Eukaryota</taxon>
        <taxon>Metazoa</taxon>
        <taxon>Ecdysozoa</taxon>
        <taxon>Arthropoda</taxon>
        <taxon>Hexapoda</taxon>
        <taxon>Insecta</taxon>
        <taxon>Pterygota</taxon>
        <taxon>Neoptera</taxon>
        <taxon>Endopterygota</taxon>
        <taxon>Diptera</taxon>
        <taxon>Brachycera</taxon>
        <taxon>Muscomorpha</taxon>
        <taxon>Tephritoidea</taxon>
        <taxon>Tephritidae</taxon>
        <taxon>Ceratitis</taxon>
        <taxon>Ceratitis</taxon>
    </lineage>
</organism>
<evidence type="ECO:0000313" key="2">
    <source>
        <dbReference type="EMBL" id="CAD6994591.1"/>
    </source>
</evidence>
<comment type="caution">
    <text evidence="2">The sequence shown here is derived from an EMBL/GenBank/DDBJ whole genome shotgun (WGS) entry which is preliminary data.</text>
</comment>
<evidence type="ECO:0000256" key="1">
    <source>
        <dbReference type="SAM" id="MobiDB-lite"/>
    </source>
</evidence>
<proteinExistence type="predicted"/>
<dbReference type="EMBL" id="CAJHJT010000001">
    <property type="protein sequence ID" value="CAD6994591.1"/>
    <property type="molecule type" value="Genomic_DNA"/>
</dbReference>
<reference evidence="2" key="1">
    <citation type="submission" date="2020-11" db="EMBL/GenBank/DDBJ databases">
        <authorList>
            <person name="Whitehead M."/>
        </authorList>
    </citation>
    <scope>NUCLEOTIDE SEQUENCE</scope>
    <source>
        <strain evidence="2">EGII</strain>
    </source>
</reference>
<feature type="compositionally biased region" description="Pro residues" evidence="1">
    <location>
        <begin position="21"/>
        <end position="34"/>
    </location>
</feature>
<sequence>MSNANNSNKIEYINKNNNIPTLPPHPIETPPRQPGEPSALEKLAAFAASIAAEDRLSQDRLLGERRVNDDTSDSGYTDSECDDDGDDDDDDAEDNVDYRRNNHDFFTPNLPFRMRTASLPAAIEGQKAAEVAQAILQKMWSATVTRRSTNCLVTPKLPLDN</sequence>
<name>A0A811U704_CERCA</name>